<dbReference type="GO" id="GO:0001731">
    <property type="term" value="P:formation of translation preinitiation complex"/>
    <property type="evidence" value="ECO:0007669"/>
    <property type="project" value="TreeGrafter"/>
</dbReference>
<dbReference type="PANTHER" id="PTHR12789:SF0">
    <property type="entry name" value="DENSITY-REGULATED PROTEIN"/>
    <property type="match status" value="1"/>
</dbReference>
<dbReference type="EMBL" id="JALJOU010000027">
    <property type="protein sequence ID" value="KAK9836034.1"/>
    <property type="molecule type" value="Genomic_DNA"/>
</dbReference>
<organism evidence="3 4">
    <name type="scientific">Elliptochloris bilobata</name>
    <dbReference type="NCBI Taxonomy" id="381761"/>
    <lineage>
        <taxon>Eukaryota</taxon>
        <taxon>Viridiplantae</taxon>
        <taxon>Chlorophyta</taxon>
        <taxon>core chlorophytes</taxon>
        <taxon>Trebouxiophyceae</taxon>
        <taxon>Trebouxiophyceae incertae sedis</taxon>
        <taxon>Elliptochloris clade</taxon>
        <taxon>Elliptochloris</taxon>
    </lineage>
</organism>
<dbReference type="InterPro" id="IPR050318">
    <property type="entry name" value="DENR/SUI1_TIF"/>
</dbReference>
<dbReference type="SUPFAM" id="SSF55159">
    <property type="entry name" value="eIF1-like"/>
    <property type="match status" value="1"/>
</dbReference>
<comment type="caution">
    <text evidence="3">The sequence shown here is derived from an EMBL/GenBank/DDBJ whole genome shotgun (WGS) entry which is preliminary data.</text>
</comment>
<protein>
    <recommendedName>
        <fullName evidence="2">SUI1 domain-containing protein</fullName>
    </recommendedName>
</protein>
<feature type="domain" description="SUI1" evidence="2">
    <location>
        <begin position="81"/>
        <end position="152"/>
    </location>
</feature>
<dbReference type="PROSITE" id="PS50296">
    <property type="entry name" value="SUI1"/>
    <property type="match status" value="1"/>
</dbReference>
<keyword evidence="4" id="KW-1185">Reference proteome</keyword>
<dbReference type="Proteomes" id="UP001445335">
    <property type="component" value="Unassembled WGS sequence"/>
</dbReference>
<dbReference type="Gene3D" id="3.30.780.10">
    <property type="entry name" value="SUI1-like domain"/>
    <property type="match status" value="1"/>
</dbReference>
<dbReference type="InterPro" id="IPR001950">
    <property type="entry name" value="SUI1"/>
</dbReference>
<sequence>MADEPVTLAPLVVQYDAITGVPSEFNEFLPKDCEEYKRWKAAEKAGGVEGAVAQLKLNAKGEEIEKQLPGGKIKKKAVPEIVLETSTRSKKKCVTTILGLETFGVKLAEASKLFGKKFASGASITKNAMEKDQIEVQGDFVDKAAELIVKTYKDKGIEKKHIFAVIDKRKGPYFDEEDDD</sequence>
<evidence type="ECO:0000313" key="3">
    <source>
        <dbReference type="EMBL" id="KAK9836034.1"/>
    </source>
</evidence>
<evidence type="ECO:0000259" key="2">
    <source>
        <dbReference type="PROSITE" id="PS50296"/>
    </source>
</evidence>
<evidence type="ECO:0000256" key="1">
    <source>
        <dbReference type="ARBA" id="ARBA00007514"/>
    </source>
</evidence>
<dbReference type="PANTHER" id="PTHR12789">
    <property type="entry name" value="DENSITY-REGULATED PROTEIN HOMOLOG"/>
    <property type="match status" value="1"/>
</dbReference>
<dbReference type="GO" id="GO:0003729">
    <property type="term" value="F:mRNA binding"/>
    <property type="evidence" value="ECO:0007669"/>
    <property type="project" value="TreeGrafter"/>
</dbReference>
<gene>
    <name evidence="3" type="ORF">WJX81_007823</name>
</gene>
<dbReference type="Pfam" id="PF01253">
    <property type="entry name" value="SUI1"/>
    <property type="match status" value="1"/>
</dbReference>
<dbReference type="GO" id="GO:0002188">
    <property type="term" value="P:translation reinitiation"/>
    <property type="evidence" value="ECO:0007669"/>
    <property type="project" value="TreeGrafter"/>
</dbReference>
<name>A0AAW1RQT3_9CHLO</name>
<proteinExistence type="inferred from homology"/>
<dbReference type="CDD" id="cd11607">
    <property type="entry name" value="DENR_C"/>
    <property type="match status" value="1"/>
</dbReference>
<accession>A0AAW1RQT3</accession>
<dbReference type="GO" id="GO:0003743">
    <property type="term" value="F:translation initiation factor activity"/>
    <property type="evidence" value="ECO:0007669"/>
    <property type="project" value="InterPro"/>
</dbReference>
<dbReference type="InterPro" id="IPR046447">
    <property type="entry name" value="DENR_C"/>
</dbReference>
<comment type="similarity">
    <text evidence="1">Belongs to the DENR family.</text>
</comment>
<dbReference type="InterPro" id="IPR036877">
    <property type="entry name" value="SUI1_dom_sf"/>
</dbReference>
<reference evidence="3 4" key="1">
    <citation type="journal article" date="2024" name="Nat. Commun.">
        <title>Phylogenomics reveals the evolutionary origins of lichenization in chlorophyte algae.</title>
        <authorList>
            <person name="Puginier C."/>
            <person name="Libourel C."/>
            <person name="Otte J."/>
            <person name="Skaloud P."/>
            <person name="Haon M."/>
            <person name="Grisel S."/>
            <person name="Petersen M."/>
            <person name="Berrin J.G."/>
            <person name="Delaux P.M."/>
            <person name="Dal Grande F."/>
            <person name="Keller J."/>
        </authorList>
    </citation>
    <scope>NUCLEOTIDE SEQUENCE [LARGE SCALE GENOMIC DNA]</scope>
    <source>
        <strain evidence="3 4">SAG 245.80</strain>
    </source>
</reference>
<dbReference type="AlphaFoldDB" id="A0AAW1RQT3"/>
<evidence type="ECO:0000313" key="4">
    <source>
        <dbReference type="Proteomes" id="UP001445335"/>
    </source>
</evidence>